<dbReference type="Gene3D" id="3.40.50.12780">
    <property type="entry name" value="N-terminal domain of ligase-like"/>
    <property type="match status" value="1"/>
</dbReference>
<dbReference type="Pfam" id="PF13193">
    <property type="entry name" value="AMP-binding_C"/>
    <property type="match status" value="1"/>
</dbReference>
<proteinExistence type="predicted"/>
<feature type="domain" description="AMP-binding enzyme C-terminal" evidence="2">
    <location>
        <begin position="416"/>
        <end position="494"/>
    </location>
</feature>
<evidence type="ECO:0000313" key="4">
    <source>
        <dbReference type="Proteomes" id="UP000263833"/>
    </source>
</evidence>
<dbReference type="AlphaFoldDB" id="A0A371B250"/>
<dbReference type="Pfam" id="PF00501">
    <property type="entry name" value="AMP-binding"/>
    <property type="match status" value="1"/>
</dbReference>
<dbReference type="InterPro" id="IPR042099">
    <property type="entry name" value="ANL_N_sf"/>
</dbReference>
<dbReference type="OrthoDB" id="9803968at2"/>
<dbReference type="PANTHER" id="PTHR24096:SF323">
    <property type="entry name" value="BLR3536 PROTEIN"/>
    <property type="match status" value="1"/>
</dbReference>
<dbReference type="Proteomes" id="UP000263833">
    <property type="component" value="Unassembled WGS sequence"/>
</dbReference>
<feature type="domain" description="AMP-dependent synthetase/ligase" evidence="1">
    <location>
        <begin position="7"/>
        <end position="358"/>
    </location>
</feature>
<evidence type="ECO:0000259" key="2">
    <source>
        <dbReference type="Pfam" id="PF13193"/>
    </source>
</evidence>
<dbReference type="PROSITE" id="PS00455">
    <property type="entry name" value="AMP_BINDING"/>
    <property type="match status" value="1"/>
</dbReference>
<dbReference type="Gene3D" id="3.30.300.30">
    <property type="match status" value="1"/>
</dbReference>
<gene>
    <name evidence="3" type="ORF">DXH95_14620</name>
</gene>
<evidence type="ECO:0000259" key="1">
    <source>
        <dbReference type="Pfam" id="PF00501"/>
    </source>
</evidence>
<dbReference type="InterPro" id="IPR025110">
    <property type="entry name" value="AMP-bd_C"/>
</dbReference>
<dbReference type="InterPro" id="IPR020845">
    <property type="entry name" value="AMP-binding_CS"/>
</dbReference>
<protein>
    <submittedName>
        <fullName evidence="3">Acyl-CoA synthetase</fullName>
    </submittedName>
</protein>
<dbReference type="InterPro" id="IPR045851">
    <property type="entry name" value="AMP-bd_C_sf"/>
</dbReference>
<name>A0A371B250_9SPHN</name>
<organism evidence="3 4">
    <name type="scientific">Sphingorhabdus pulchriflava</name>
    <dbReference type="NCBI Taxonomy" id="2292257"/>
    <lineage>
        <taxon>Bacteria</taxon>
        <taxon>Pseudomonadati</taxon>
        <taxon>Pseudomonadota</taxon>
        <taxon>Alphaproteobacteria</taxon>
        <taxon>Sphingomonadales</taxon>
        <taxon>Sphingomonadaceae</taxon>
        <taxon>Sphingorhabdus</taxon>
    </lineage>
</organism>
<reference evidence="4" key="1">
    <citation type="submission" date="2018-08" db="EMBL/GenBank/DDBJ databases">
        <authorList>
            <person name="Kim S.-J."/>
            <person name="Jung G.-Y."/>
        </authorList>
    </citation>
    <scope>NUCLEOTIDE SEQUENCE [LARGE SCALE GENOMIC DNA]</scope>
    <source>
        <strain evidence="4">GY_G</strain>
    </source>
</reference>
<comment type="caution">
    <text evidence="3">The sequence shown here is derived from an EMBL/GenBank/DDBJ whole genome shotgun (WGS) entry which is preliminary data.</text>
</comment>
<dbReference type="GO" id="GO:0016405">
    <property type="term" value="F:CoA-ligase activity"/>
    <property type="evidence" value="ECO:0007669"/>
    <property type="project" value="TreeGrafter"/>
</dbReference>
<dbReference type="PANTHER" id="PTHR24096">
    <property type="entry name" value="LONG-CHAIN-FATTY-ACID--COA LIGASE"/>
    <property type="match status" value="1"/>
</dbReference>
<dbReference type="InterPro" id="IPR000873">
    <property type="entry name" value="AMP-dep_synth/lig_dom"/>
</dbReference>
<sequence length="513" mass="56416">MMHPKIHATVNPDKPAVLMAGSGQVVTYAQLEANSNRVAQLLRSLGLGHGDTIAMCMENRAEFFDLAWGAQRAGLVFVAISNRLTASEIDYILQDSGSQALFTSNYLGDTLDQIETPVKRYIVGGERAGWTPFEGELAKMPSTPVADERAGTDMLYSSGTTGRPKGVRLPLPEEADIAAVNPLAMIAAGAFGFTGDSIYLSPAPLYHAAPLRWCMAVHRLGGTVVVMEKYDPEEALAAIEKYKITDSQWVPTHFVRMLKLPEEVRTKYDVSSLKCAVHAAAPCPVPVKEAMIAWWGPVLREYYAGTEGNGFTFINSEDWLAHKGSVGKALNAIIHICGEDGEEVPVGEEGVVYFESESQFSYHNDPVKTAESRHPKHANWSMLGDVGKVDEEGFLYLTDRKSFMIISGGVNIYPQEIENLLVHHPKVADAAVIGAPDDDMGERVVAIVQPLDWANAGDELADELKAYLRPSLSGVKMPRQIDFREELPRHATGKLYKRLLRDEYWGNKDSRIV</sequence>
<keyword evidence="4" id="KW-1185">Reference proteome</keyword>
<dbReference type="SUPFAM" id="SSF56801">
    <property type="entry name" value="Acetyl-CoA synthetase-like"/>
    <property type="match status" value="1"/>
</dbReference>
<evidence type="ECO:0000313" key="3">
    <source>
        <dbReference type="EMBL" id="RDV01523.1"/>
    </source>
</evidence>
<dbReference type="EMBL" id="QRGP01000003">
    <property type="protein sequence ID" value="RDV01523.1"/>
    <property type="molecule type" value="Genomic_DNA"/>
</dbReference>
<accession>A0A371B250</accession>